<accession>A0ABT8X386</accession>
<keyword evidence="4" id="KW-0808">Transferase</keyword>
<dbReference type="RefSeq" id="WP_303282781.1">
    <property type="nucleotide sequence ID" value="NZ_BAABCZ010000009.1"/>
</dbReference>
<dbReference type="InterPro" id="IPR052162">
    <property type="entry name" value="Sensor_kinase/Photoreceptor"/>
</dbReference>
<dbReference type="PRINTS" id="PR00344">
    <property type="entry name" value="BCTRLSENSOR"/>
</dbReference>
<keyword evidence="5 8" id="KW-0418">Kinase</keyword>
<dbReference type="SUPFAM" id="SSF55874">
    <property type="entry name" value="ATPase domain of HSP90 chaperone/DNA topoisomerase II/histidine kinase"/>
    <property type="match status" value="1"/>
</dbReference>
<dbReference type="PANTHER" id="PTHR43304:SF1">
    <property type="entry name" value="PAC DOMAIN-CONTAINING PROTEIN"/>
    <property type="match status" value="1"/>
</dbReference>
<evidence type="ECO:0000259" key="6">
    <source>
        <dbReference type="PROSITE" id="PS50109"/>
    </source>
</evidence>
<feature type="domain" description="Histidine kinase" evidence="6">
    <location>
        <begin position="273"/>
        <end position="482"/>
    </location>
</feature>
<keyword evidence="3" id="KW-0597">Phosphoprotein</keyword>
<dbReference type="Proteomes" id="UP001176891">
    <property type="component" value="Unassembled WGS sequence"/>
</dbReference>
<name>A0ABT8X386_9FLAO</name>
<dbReference type="SUPFAM" id="SSF55785">
    <property type="entry name" value="PYP-like sensor domain (PAS domain)"/>
    <property type="match status" value="1"/>
</dbReference>
<evidence type="ECO:0000256" key="5">
    <source>
        <dbReference type="ARBA" id="ARBA00022777"/>
    </source>
</evidence>
<dbReference type="SMART" id="SM00387">
    <property type="entry name" value="HATPase_c"/>
    <property type="match status" value="1"/>
</dbReference>
<dbReference type="EC" id="2.7.13.3" evidence="2"/>
<dbReference type="PROSITE" id="PS50109">
    <property type="entry name" value="HIS_KIN"/>
    <property type="match status" value="1"/>
</dbReference>
<organism evidence="8 9">
    <name type="scientific">Flavivirga amylovorans</name>
    <dbReference type="NCBI Taxonomy" id="870486"/>
    <lineage>
        <taxon>Bacteria</taxon>
        <taxon>Pseudomonadati</taxon>
        <taxon>Bacteroidota</taxon>
        <taxon>Flavobacteriia</taxon>
        <taxon>Flavobacteriales</taxon>
        <taxon>Flavobacteriaceae</taxon>
        <taxon>Flavivirga</taxon>
    </lineage>
</organism>
<comment type="catalytic activity">
    <reaction evidence="1">
        <text>ATP + protein L-histidine = ADP + protein N-phospho-L-histidine.</text>
        <dbReference type="EC" id="2.7.13.3"/>
    </reaction>
</comment>
<evidence type="ECO:0000256" key="3">
    <source>
        <dbReference type="ARBA" id="ARBA00022553"/>
    </source>
</evidence>
<dbReference type="InterPro" id="IPR035965">
    <property type="entry name" value="PAS-like_dom_sf"/>
</dbReference>
<dbReference type="Gene3D" id="3.30.450.20">
    <property type="entry name" value="PAS domain"/>
    <property type="match status" value="1"/>
</dbReference>
<evidence type="ECO:0000313" key="8">
    <source>
        <dbReference type="EMBL" id="MDO5988178.1"/>
    </source>
</evidence>
<keyword evidence="9" id="KW-1185">Reference proteome</keyword>
<evidence type="ECO:0000256" key="4">
    <source>
        <dbReference type="ARBA" id="ARBA00022679"/>
    </source>
</evidence>
<feature type="domain" description="PAC" evidence="7">
    <location>
        <begin position="203"/>
        <end position="255"/>
    </location>
</feature>
<gene>
    <name evidence="8" type="ORF">Q4Q39_12255</name>
</gene>
<reference evidence="8" key="1">
    <citation type="submission" date="2023-07" db="EMBL/GenBank/DDBJ databases">
        <title>Two novel species in the genus Flavivirga.</title>
        <authorList>
            <person name="Kwon K."/>
        </authorList>
    </citation>
    <scope>NUCLEOTIDE SEQUENCE</scope>
    <source>
        <strain evidence="8">KACC 14157</strain>
    </source>
</reference>
<evidence type="ECO:0000256" key="2">
    <source>
        <dbReference type="ARBA" id="ARBA00012438"/>
    </source>
</evidence>
<proteinExistence type="predicted"/>
<dbReference type="Gene3D" id="3.30.565.10">
    <property type="entry name" value="Histidine kinase-like ATPase, C-terminal domain"/>
    <property type="match status" value="1"/>
</dbReference>
<dbReference type="SMART" id="SM00086">
    <property type="entry name" value="PAC"/>
    <property type="match status" value="1"/>
</dbReference>
<dbReference type="EMBL" id="JAUOEM010000004">
    <property type="protein sequence ID" value="MDO5988178.1"/>
    <property type="molecule type" value="Genomic_DNA"/>
</dbReference>
<dbReference type="InterPro" id="IPR000700">
    <property type="entry name" value="PAS-assoc_C"/>
</dbReference>
<dbReference type="GO" id="GO:0016301">
    <property type="term" value="F:kinase activity"/>
    <property type="evidence" value="ECO:0007669"/>
    <property type="project" value="UniProtKB-KW"/>
</dbReference>
<evidence type="ECO:0000259" key="7">
    <source>
        <dbReference type="PROSITE" id="PS50113"/>
    </source>
</evidence>
<dbReference type="CDD" id="cd00130">
    <property type="entry name" value="PAS"/>
    <property type="match status" value="1"/>
</dbReference>
<evidence type="ECO:0000256" key="1">
    <source>
        <dbReference type="ARBA" id="ARBA00000085"/>
    </source>
</evidence>
<dbReference type="InterPro" id="IPR004358">
    <property type="entry name" value="Sig_transdc_His_kin-like_C"/>
</dbReference>
<sequence>MVQIKMPPKPIDNNIGYLELKNNNIYCSKVFLSDLGYSTKNKKISLEFFLSNLIHKDDSNQFRNNYFSFIKSNLDFRQSMLIESKNGKYKEFVCTTNHDDINFNNNKANSKFLFFNKRKYKTNKKVKKSQFYYKETAEMTSTGSWYVDLIKRKSYWDQQTRRILEYPEDYIPSINKSVSYYPKESFELVKKLFVMCYINGESFNTEIKMLTKNNREFWAKVKGKPVFNDKKKIIGVRGIFQDIDETKAKELSLQRTSNIIASQNKRLFNFAHIVSHNLRSHTSNLSLVVELIKATESKEEKIELINTVEDIASSLNDTIEHLNEVVTIQTSTNKSISPIKFSESLKHIKTSIGQIITKNKAMIDSDFSKIDTINYIPAYLESILLNLITNSIKYKHPERDPVIKIRSYIENSKTVLEITDNGIGIDLEKFGGKLFGMYKTFHYNKDAVGIGLFITKNQIEALNGEINVFSEVEKFTTFKITF</sequence>
<evidence type="ECO:0000313" key="9">
    <source>
        <dbReference type="Proteomes" id="UP001176891"/>
    </source>
</evidence>
<dbReference type="InterPro" id="IPR003594">
    <property type="entry name" value="HATPase_dom"/>
</dbReference>
<dbReference type="InterPro" id="IPR036890">
    <property type="entry name" value="HATPase_C_sf"/>
</dbReference>
<dbReference type="InterPro" id="IPR001610">
    <property type="entry name" value="PAC"/>
</dbReference>
<comment type="caution">
    <text evidence="8">The sequence shown here is derived from an EMBL/GenBank/DDBJ whole genome shotgun (WGS) entry which is preliminary data.</text>
</comment>
<dbReference type="Pfam" id="PF08447">
    <property type="entry name" value="PAS_3"/>
    <property type="match status" value="1"/>
</dbReference>
<dbReference type="PROSITE" id="PS50113">
    <property type="entry name" value="PAC"/>
    <property type="match status" value="1"/>
</dbReference>
<dbReference type="InterPro" id="IPR000014">
    <property type="entry name" value="PAS"/>
</dbReference>
<dbReference type="InterPro" id="IPR013655">
    <property type="entry name" value="PAS_fold_3"/>
</dbReference>
<protein>
    <recommendedName>
        <fullName evidence="2">histidine kinase</fullName>
        <ecNumber evidence="2">2.7.13.3</ecNumber>
    </recommendedName>
</protein>
<dbReference type="InterPro" id="IPR005467">
    <property type="entry name" value="His_kinase_dom"/>
</dbReference>
<dbReference type="Pfam" id="PF02518">
    <property type="entry name" value="HATPase_c"/>
    <property type="match status" value="1"/>
</dbReference>
<dbReference type="PANTHER" id="PTHR43304">
    <property type="entry name" value="PHYTOCHROME-LIKE PROTEIN CPH1"/>
    <property type="match status" value="1"/>
</dbReference>